<feature type="region of interest" description="Disordered" evidence="1">
    <location>
        <begin position="418"/>
        <end position="448"/>
    </location>
</feature>
<keyword evidence="3" id="KW-1185">Reference proteome</keyword>
<evidence type="ECO:0008006" key="4">
    <source>
        <dbReference type="Google" id="ProtNLM"/>
    </source>
</evidence>
<name>A0A249XSK3_9CAUD</name>
<accession>A0A249XSK3</accession>
<gene>
    <name evidence="2" type="ORF">SEA_PHABBA_142</name>
</gene>
<reference evidence="3" key="1">
    <citation type="submission" date="2017-08" db="EMBL/GenBank/DDBJ databases">
        <authorList>
            <person name="de Groot N.N."/>
        </authorList>
    </citation>
    <scope>NUCLEOTIDE SEQUENCE [LARGE SCALE GENOMIC DNA]</scope>
</reference>
<dbReference type="InterPro" id="IPR055721">
    <property type="entry name" value="DUF7297"/>
</dbReference>
<dbReference type="Pfam" id="PF23970">
    <property type="entry name" value="DUF7297"/>
    <property type="match status" value="1"/>
</dbReference>
<dbReference type="EMBL" id="MF668280">
    <property type="protein sequence ID" value="ASZ74711.1"/>
    <property type="molecule type" value="Genomic_DNA"/>
</dbReference>
<evidence type="ECO:0000313" key="2">
    <source>
        <dbReference type="EMBL" id="ASZ74711.1"/>
    </source>
</evidence>
<protein>
    <recommendedName>
        <fullName evidence="4">Minor tail protein</fullName>
    </recommendedName>
</protein>
<sequence>MPNNAPFPLMPSKSTELRMDHFDQNVYVADATTTLYKFMDALCGDSGAGSLKKEIFIQRLSGAINGIYGSDLDYIFGSAAFLSRAPSESYTYDTMVSMLNSDQWDEVQTKDSWFRARITEYFRACSAGGTAEGIRLAVHAACSVDCEIMENWRYIDDFGLGQNVGRAPVSARNEVTIRPHKAALDPKERRLLRDMLDKITPQDSIATIDTNGLSVSTPVPVRGVVADSVYYEVQKVVTGTPVLEDFPNPELLAADLDATEKFLWSKSPELAPYAQFNITQEYGYYYLIGGGKRSPIDSVSYGTLQPDGKVKPEPSFELFESSGQFTAWMEYERADSPDNYPGGKFGLTPTQEPAINPDRTAYQFKYASQQAYIDDRKAEVIAMGGYADDQRYRLPVEKASASKRTFTADLAIAYSAPARDSTVTSSWTARKPRQSTREVRDPANFVRS</sequence>
<dbReference type="Proteomes" id="UP000226037">
    <property type="component" value="Segment"/>
</dbReference>
<proteinExistence type="predicted"/>
<evidence type="ECO:0000313" key="3">
    <source>
        <dbReference type="Proteomes" id="UP000226037"/>
    </source>
</evidence>
<organism evidence="2 3">
    <name type="scientific">Mycobacterium phage Phabba</name>
    <dbReference type="NCBI Taxonomy" id="2027899"/>
    <lineage>
        <taxon>Viruses</taxon>
        <taxon>Duplodnaviria</taxon>
        <taxon>Heunggongvirae</taxon>
        <taxon>Uroviricota</taxon>
        <taxon>Caudoviricetes</taxon>
        <taxon>Ceeclamvirinae</taxon>
        <taxon>Myrnavirus</taxon>
        <taxon>Myrnavirus phabba</taxon>
        <taxon>Myranavirus phabba</taxon>
    </lineage>
</organism>
<evidence type="ECO:0000256" key="1">
    <source>
        <dbReference type="SAM" id="MobiDB-lite"/>
    </source>
</evidence>